<organism evidence="3 4">
    <name type="scientific">Angomonas deanei</name>
    <dbReference type="NCBI Taxonomy" id="59799"/>
    <lineage>
        <taxon>Eukaryota</taxon>
        <taxon>Discoba</taxon>
        <taxon>Euglenozoa</taxon>
        <taxon>Kinetoplastea</taxon>
        <taxon>Metakinetoplastina</taxon>
        <taxon>Trypanosomatida</taxon>
        <taxon>Trypanosomatidae</taxon>
        <taxon>Strigomonadinae</taxon>
        <taxon>Angomonas</taxon>
    </lineage>
</organism>
<keyword evidence="4" id="KW-1185">Reference proteome</keyword>
<dbReference type="PANTHER" id="PTHR24322">
    <property type="entry name" value="PKSB"/>
    <property type="match status" value="1"/>
</dbReference>
<evidence type="ECO:0000256" key="1">
    <source>
        <dbReference type="ARBA" id="ARBA00006484"/>
    </source>
</evidence>
<dbReference type="VEuPathDB" id="TriTrypDB:ADEAN_000193400"/>
<dbReference type="AlphaFoldDB" id="A0A7G2C6S0"/>
<dbReference type="InterPro" id="IPR036291">
    <property type="entry name" value="NAD(P)-bd_dom_sf"/>
</dbReference>
<dbReference type="SUPFAM" id="SSF51735">
    <property type="entry name" value="NAD(P)-binding Rossmann-fold domains"/>
    <property type="match status" value="1"/>
</dbReference>
<dbReference type="InterPro" id="IPR002347">
    <property type="entry name" value="SDR_fam"/>
</dbReference>
<proteinExistence type="inferred from homology"/>
<gene>
    <name evidence="3" type="ORF">ADEAN_000193400</name>
</gene>
<evidence type="ECO:0000256" key="2">
    <source>
        <dbReference type="ARBA" id="ARBA00023002"/>
    </source>
</evidence>
<accession>A0A7G2C6S0</accession>
<keyword evidence="2" id="KW-0560">Oxidoreductase</keyword>
<name>A0A7G2C6S0_9TRYP</name>
<dbReference type="OrthoDB" id="10253736at2759"/>
<sequence>MFVDVSSRLQVARAITDISQNLVGKGKGNVDVIINAAHAVPMKPYMEREEESMEKLYQTNLTAALLLARHFLPLMLRRSTGGQYVTVVSETMRNHTRAVDASSADYAASQWALVGQHTSLAAWAQQQHQQLKTEGVVHCTLLYASGAQLSYPTPARGASQTANRTKEEQDLVQAAQSAVRAICARRETHGTTPADAFLNTLWALLPVPWFVRCGWVWGGAAKEKEM</sequence>
<comment type="similarity">
    <text evidence="1">Belongs to the short-chain dehydrogenases/reductases (SDR) family.</text>
</comment>
<dbReference type="Pfam" id="PF00106">
    <property type="entry name" value="adh_short"/>
    <property type="match status" value="1"/>
</dbReference>
<dbReference type="GO" id="GO:0016616">
    <property type="term" value="F:oxidoreductase activity, acting on the CH-OH group of donors, NAD or NADP as acceptor"/>
    <property type="evidence" value="ECO:0007669"/>
    <property type="project" value="TreeGrafter"/>
</dbReference>
<reference evidence="3 4" key="1">
    <citation type="submission" date="2020-08" db="EMBL/GenBank/DDBJ databases">
        <authorList>
            <person name="Newling K."/>
            <person name="Davey J."/>
            <person name="Forrester S."/>
        </authorList>
    </citation>
    <scope>NUCLEOTIDE SEQUENCE [LARGE SCALE GENOMIC DNA]</scope>
    <source>
        <strain evidence="4">Crithidia deanei Carvalho (ATCC PRA-265)</strain>
    </source>
</reference>
<dbReference type="Gene3D" id="3.40.50.720">
    <property type="entry name" value="NAD(P)-binding Rossmann-like Domain"/>
    <property type="match status" value="1"/>
</dbReference>
<dbReference type="PANTHER" id="PTHR24322:SF736">
    <property type="entry name" value="RETINOL DEHYDROGENASE 10"/>
    <property type="match status" value="1"/>
</dbReference>
<dbReference type="Proteomes" id="UP000515908">
    <property type="component" value="Chromosome 03"/>
</dbReference>
<evidence type="ECO:0000313" key="4">
    <source>
        <dbReference type="Proteomes" id="UP000515908"/>
    </source>
</evidence>
<evidence type="ECO:0000313" key="3">
    <source>
        <dbReference type="EMBL" id="CAD2214487.1"/>
    </source>
</evidence>
<dbReference type="EMBL" id="LR877147">
    <property type="protein sequence ID" value="CAD2214487.1"/>
    <property type="molecule type" value="Genomic_DNA"/>
</dbReference>
<protein>
    <submittedName>
        <fullName evidence="3">Short chain dehydrogenase/Enoyl-(Acyl carrier protein) reductase, putative</fullName>
    </submittedName>
</protein>